<evidence type="ECO:0000256" key="1">
    <source>
        <dbReference type="SAM" id="SignalP"/>
    </source>
</evidence>
<reference evidence="2" key="1">
    <citation type="submission" date="2023-07" db="EMBL/GenBank/DDBJ databases">
        <title>A chromosome-level genome assembly of Lolium multiflorum.</title>
        <authorList>
            <person name="Chen Y."/>
            <person name="Copetti D."/>
            <person name="Kolliker R."/>
            <person name="Studer B."/>
        </authorList>
    </citation>
    <scope>NUCLEOTIDE SEQUENCE</scope>
    <source>
        <strain evidence="2">02402/16</strain>
        <tissue evidence="2">Leaf</tissue>
    </source>
</reference>
<proteinExistence type="predicted"/>
<gene>
    <name evidence="2" type="ORF">QYE76_068248</name>
</gene>
<organism evidence="2 3">
    <name type="scientific">Lolium multiflorum</name>
    <name type="common">Italian ryegrass</name>
    <name type="synonym">Lolium perenne subsp. multiflorum</name>
    <dbReference type="NCBI Taxonomy" id="4521"/>
    <lineage>
        <taxon>Eukaryota</taxon>
        <taxon>Viridiplantae</taxon>
        <taxon>Streptophyta</taxon>
        <taxon>Embryophyta</taxon>
        <taxon>Tracheophyta</taxon>
        <taxon>Spermatophyta</taxon>
        <taxon>Magnoliopsida</taxon>
        <taxon>Liliopsida</taxon>
        <taxon>Poales</taxon>
        <taxon>Poaceae</taxon>
        <taxon>BOP clade</taxon>
        <taxon>Pooideae</taxon>
        <taxon>Poodae</taxon>
        <taxon>Poeae</taxon>
        <taxon>Poeae Chloroplast Group 2 (Poeae type)</taxon>
        <taxon>Loliodinae</taxon>
        <taxon>Loliinae</taxon>
        <taxon>Lolium</taxon>
    </lineage>
</organism>
<comment type="caution">
    <text evidence="2">The sequence shown here is derived from an EMBL/GenBank/DDBJ whole genome shotgun (WGS) entry which is preliminary data.</text>
</comment>
<dbReference type="Proteomes" id="UP001231189">
    <property type="component" value="Unassembled WGS sequence"/>
</dbReference>
<keyword evidence="3" id="KW-1185">Reference proteome</keyword>
<sequence length="475" mass="52424">MLGIPVYVSSLAVRVSVLVLIAPTVARLATLPPPVGRGIPPRQQFRDRRRLALQIFCSCTFRSGHSRGLRGLLATGLFLAGAAGSVALFGSATHRYTEKYIQDLLARAALGDERTVDTPMELNVKLRPTDDFGVSVTTPTPLLSDSTGAISIARDPVKHELTKHIGVDAFYTRAQAASTTMAYTFRIHCRASDDYSLAIVDGDLWHKDVRYGSGIKDEAGNPAFALVNKDTGEALKHSFGHCLPVRAIKFDPGYLDESVLWAEKVLPDGFRIIHMVNNMDYLFDAEQAIPQYGGARDGTRLILFRWNGGKNQMWQIAHNRPDQDPPLRISCKSNQELSLAVRDGTALLTRTEHEDDTQLWIQSFRNTGHVTDKEGHRSFALVNTATRKALRRSRGKQSVQVVDYSPDSVDVALLWTLSDDLGEGFHCIRSVSHLGFVLDAAEGKPESGGTHNGTPVILFESHGGQNQKWKMMPFH</sequence>
<accession>A0AAD8SFX3</accession>
<dbReference type="InterPro" id="IPR035992">
    <property type="entry name" value="Ricin_B-like_lectins"/>
</dbReference>
<dbReference type="InterPro" id="IPR040249">
    <property type="entry name" value="Ricin_B-like_lectin_EULS3-like"/>
</dbReference>
<evidence type="ECO:0000313" key="2">
    <source>
        <dbReference type="EMBL" id="KAK1650443.1"/>
    </source>
</evidence>
<dbReference type="EMBL" id="JAUUTY010000004">
    <property type="protein sequence ID" value="KAK1650443.1"/>
    <property type="molecule type" value="Genomic_DNA"/>
</dbReference>
<dbReference type="PANTHER" id="PTHR31257">
    <property type="entry name" value="RICIN B-LIKE LECTIN EULS3"/>
    <property type="match status" value="1"/>
</dbReference>
<dbReference type="AlphaFoldDB" id="A0AAD8SFX3"/>
<keyword evidence="1" id="KW-0732">Signal</keyword>
<name>A0AAD8SFX3_LOLMU</name>
<dbReference type="SUPFAM" id="SSF50370">
    <property type="entry name" value="Ricin B-like lectins"/>
    <property type="match status" value="2"/>
</dbReference>
<feature type="chain" id="PRO_5042052690" description="Ricin B lectin domain-containing protein" evidence="1">
    <location>
        <begin position="27"/>
        <end position="475"/>
    </location>
</feature>
<dbReference type="PANTHER" id="PTHR31257:SF24">
    <property type="entry name" value="OS12G0184300 PROTEIN"/>
    <property type="match status" value="1"/>
</dbReference>
<dbReference type="Gene3D" id="2.80.10.50">
    <property type="match status" value="2"/>
</dbReference>
<feature type="signal peptide" evidence="1">
    <location>
        <begin position="1"/>
        <end position="26"/>
    </location>
</feature>
<dbReference type="CDD" id="cd23431">
    <property type="entry name" value="beta-trefoil_Ricin_AtEULS3-like"/>
    <property type="match status" value="1"/>
</dbReference>
<evidence type="ECO:0000313" key="3">
    <source>
        <dbReference type="Proteomes" id="UP001231189"/>
    </source>
</evidence>
<dbReference type="PROSITE" id="PS50231">
    <property type="entry name" value="RICIN_B_LECTIN"/>
    <property type="match status" value="1"/>
</dbReference>
<evidence type="ECO:0008006" key="4">
    <source>
        <dbReference type="Google" id="ProtNLM"/>
    </source>
</evidence>
<protein>
    <recommendedName>
        <fullName evidence="4">Ricin B lectin domain-containing protein</fullName>
    </recommendedName>
</protein>